<organism evidence="2 3">
    <name type="scientific">Lichtheimia corymbifera JMRC:FSU:9682</name>
    <dbReference type="NCBI Taxonomy" id="1263082"/>
    <lineage>
        <taxon>Eukaryota</taxon>
        <taxon>Fungi</taxon>
        <taxon>Fungi incertae sedis</taxon>
        <taxon>Mucoromycota</taxon>
        <taxon>Mucoromycotina</taxon>
        <taxon>Mucoromycetes</taxon>
        <taxon>Mucorales</taxon>
        <taxon>Lichtheimiaceae</taxon>
        <taxon>Lichtheimia</taxon>
    </lineage>
</organism>
<evidence type="ECO:0000256" key="1">
    <source>
        <dbReference type="SAM" id="Phobius"/>
    </source>
</evidence>
<dbReference type="VEuPathDB" id="FungiDB:LCOR_09628.1"/>
<accession>A0A068S900</accession>
<keyword evidence="3" id="KW-1185">Reference proteome</keyword>
<name>A0A068S900_9FUNG</name>
<feature type="transmembrane region" description="Helical" evidence="1">
    <location>
        <begin position="9"/>
        <end position="27"/>
    </location>
</feature>
<evidence type="ECO:0000313" key="2">
    <source>
        <dbReference type="EMBL" id="CDH58779.1"/>
    </source>
</evidence>
<dbReference type="EMBL" id="CBTN010000060">
    <property type="protein sequence ID" value="CDH58779.1"/>
    <property type="molecule type" value="Genomic_DNA"/>
</dbReference>
<evidence type="ECO:0000313" key="3">
    <source>
        <dbReference type="Proteomes" id="UP000027586"/>
    </source>
</evidence>
<dbReference type="Proteomes" id="UP000027586">
    <property type="component" value="Unassembled WGS sequence"/>
</dbReference>
<dbReference type="AlphaFoldDB" id="A0A068S900"/>
<proteinExistence type="predicted"/>
<gene>
    <name evidence="2" type="ORF">LCOR_09628.1</name>
</gene>
<keyword evidence="1" id="KW-1133">Transmembrane helix</keyword>
<protein>
    <submittedName>
        <fullName evidence="2">Uncharacterized protein</fullName>
    </submittedName>
</protein>
<keyword evidence="1" id="KW-0812">Transmembrane</keyword>
<sequence>MMKAIFIKWFVYLITGLFGVISFSNIFNHFDPLVIGSSTMSTWPAAFDTPAWPQSVAATHICIYQNS</sequence>
<keyword evidence="1" id="KW-0472">Membrane</keyword>
<comment type="caution">
    <text evidence="2">The sequence shown here is derived from an EMBL/GenBank/DDBJ whole genome shotgun (WGS) entry which is preliminary data.</text>
</comment>
<reference evidence="2" key="1">
    <citation type="submission" date="2013-08" db="EMBL/GenBank/DDBJ databases">
        <title>Gene expansion shapes genome architecture in the human pathogen Lichtheimia corymbifera: an evolutionary genomics analysis in the ancient terrestrial Mucorales (Mucoromycotina).</title>
        <authorList>
            <person name="Schwartze V.U."/>
            <person name="Winter S."/>
            <person name="Shelest E."/>
            <person name="Marcet-Houben M."/>
            <person name="Horn F."/>
            <person name="Wehner S."/>
            <person name="Hoffmann K."/>
            <person name="Riege K."/>
            <person name="Sammeth M."/>
            <person name="Nowrousian M."/>
            <person name="Valiante V."/>
            <person name="Linde J."/>
            <person name="Jacobsen I.D."/>
            <person name="Marz M."/>
            <person name="Brakhage A.A."/>
            <person name="Gabaldon T."/>
            <person name="Bocker S."/>
            <person name="Voigt K."/>
        </authorList>
    </citation>
    <scope>NUCLEOTIDE SEQUENCE [LARGE SCALE GENOMIC DNA]</scope>
    <source>
        <strain evidence="2">FSU 9682</strain>
    </source>
</reference>